<keyword evidence="3" id="KW-0539">Nucleus</keyword>
<dbReference type="EMBL" id="ON409469">
    <property type="protein sequence ID" value="UVG61505.1"/>
    <property type="molecule type" value="mRNA"/>
</dbReference>
<reference evidence="4" key="2">
    <citation type="submission" date="2022-05" db="EMBL/GenBank/DDBJ databases">
        <authorList>
            <person name="Lee Y."/>
            <person name="Kim M.-S."/>
            <person name="Lee Y.H."/>
            <person name="Lee J.-S."/>
        </authorList>
    </citation>
    <scope>NUCLEOTIDE SEQUENCE</scope>
</reference>
<accession>A0A976YHM9</accession>
<keyword evidence="2" id="KW-0804">Transcription</keyword>
<evidence type="ECO:0000256" key="2">
    <source>
        <dbReference type="ARBA" id="ARBA00023163"/>
    </source>
</evidence>
<keyword evidence="1" id="KW-0805">Transcription regulation</keyword>
<sequence length="498" mass="58000">MDINQTGNSKERREQLKREIDVLGKNLPFKFEKNSQLRILKAICTYIKKDKHLGHINQLNCDTEPSFCSTNDTNMDQISSGFITCFTNKGDLVYISDNISDYFGINALDVLFAYDNISEIPCKHDSAIFAKLFRNYQSYVLPNKISFYSSWFVSRIQKKNIYLNEYKQFKMSGHYDAATELFVFTCEPVLSTSNRDVLTLTHPRCFKSTHKLNLQMLDYTSTFYQFLGYTSIDFQEMFNLYRLISADSLQTVVKRHKDLLLVKNTRGYIDRVKLAHRNGGYIDCLLNMYYDPKGFIVCVYQLINDEDIENYMNYMSVFNCCKNLEKSVEINEDFSPVSSDDGEFSHGSPAVKHKLEQVSDEEEKVVKKTKLNVAEALDIYNIEEALKKELYSPRCLNSNGYTSCDYGRNCFPSDNYFGHAESSTCEYNQNESQIENNLDSFDFENQFLQDCDLESFKCAYNLSSDYLGDSNEKFNINSQYCTINYDNFFNTIYDRQIY</sequence>
<dbReference type="AlphaFoldDB" id="A0A976YHM9"/>
<dbReference type="GO" id="GO:0000977">
    <property type="term" value="F:RNA polymerase II transcription regulatory region sequence-specific DNA binding"/>
    <property type="evidence" value="ECO:0007669"/>
    <property type="project" value="TreeGrafter"/>
</dbReference>
<evidence type="ECO:0000256" key="3">
    <source>
        <dbReference type="ARBA" id="ARBA00023242"/>
    </source>
</evidence>
<reference evidence="4" key="1">
    <citation type="journal article" date="2022" name="Mar. Pollut. Bull.">
        <title>Oxidative stress-mediated synergistic deleterious effects of nano- and microplastics in the hypoxia-conditioned marine rotifer Brachionus plicatilis.</title>
        <authorList>
            <person name="Lee Y."/>
            <person name="Kim M.S."/>
            <person name="Park J.J.C."/>
            <person name="Lee Y.H."/>
            <person name="Lee J.S."/>
        </authorList>
    </citation>
    <scope>NUCLEOTIDE SEQUENCE</scope>
</reference>
<name>A0A976YHM9_BRAPC</name>
<protein>
    <submittedName>
        <fullName evidence="4">Neuronal PAS domain protein 4</fullName>
    </submittedName>
</protein>
<dbReference type="PANTHER" id="PTHR23043">
    <property type="entry name" value="HYPOXIA-INDUCIBLE FACTOR 1 ALPHA"/>
    <property type="match status" value="1"/>
</dbReference>
<dbReference type="PANTHER" id="PTHR23043:SF39">
    <property type="entry name" value="DYSFUSION, ISOFORM D"/>
    <property type="match status" value="1"/>
</dbReference>
<organism evidence="4">
    <name type="scientific">Brachionus plicatilis</name>
    <name type="common">Marine rotifer</name>
    <name type="synonym">Brachionus muelleri</name>
    <dbReference type="NCBI Taxonomy" id="10195"/>
    <lineage>
        <taxon>Eukaryota</taxon>
        <taxon>Metazoa</taxon>
        <taxon>Spiralia</taxon>
        <taxon>Gnathifera</taxon>
        <taxon>Rotifera</taxon>
        <taxon>Eurotatoria</taxon>
        <taxon>Monogononta</taxon>
        <taxon>Pseudotrocha</taxon>
        <taxon>Ploima</taxon>
        <taxon>Brachionidae</taxon>
        <taxon>Brachionus</taxon>
    </lineage>
</organism>
<dbReference type="GO" id="GO:0000981">
    <property type="term" value="F:DNA-binding transcription factor activity, RNA polymerase II-specific"/>
    <property type="evidence" value="ECO:0007669"/>
    <property type="project" value="TreeGrafter"/>
</dbReference>
<evidence type="ECO:0000256" key="1">
    <source>
        <dbReference type="ARBA" id="ARBA00023015"/>
    </source>
</evidence>
<gene>
    <name evidence="4" type="primary">npas4</name>
</gene>
<evidence type="ECO:0000313" key="4">
    <source>
        <dbReference type="EMBL" id="UVG61505.1"/>
    </source>
</evidence>
<proteinExistence type="evidence at transcript level"/>
<dbReference type="Gene3D" id="3.30.450.20">
    <property type="entry name" value="PAS domain"/>
    <property type="match status" value="1"/>
</dbReference>